<keyword evidence="3" id="KW-0418">Kinase</keyword>
<evidence type="ECO:0000256" key="2">
    <source>
        <dbReference type="SAM" id="Phobius"/>
    </source>
</evidence>
<reference evidence="3" key="1">
    <citation type="submission" date="2022-08" db="EMBL/GenBank/DDBJ databases">
        <title>Genome sequencing of akame (Lates japonicus).</title>
        <authorList>
            <person name="Hashiguchi Y."/>
            <person name="Takahashi H."/>
        </authorList>
    </citation>
    <scope>NUCLEOTIDE SEQUENCE</scope>
    <source>
        <strain evidence="3">Kochi</strain>
    </source>
</reference>
<evidence type="ECO:0000256" key="1">
    <source>
        <dbReference type="SAM" id="MobiDB-lite"/>
    </source>
</evidence>
<keyword evidence="4" id="KW-1185">Reference proteome</keyword>
<dbReference type="AlphaFoldDB" id="A0AAD3MML6"/>
<sequence length="173" mass="18608">MFTAEGNSDQVEPGGRTVVFLIPASVPHVSALFSLVSETTSRRRTAPGELPSTRTVMDLPGESETRRRDGRRNPAVINRRKPPVDTLYAVGIICLQVLSSRLLLPSSSARSPSPGMHLARPRAPCLSCEVSDPADCLTAGFIAAARLKPSDKRFQEAATSSSPPWIGDWSAKL</sequence>
<dbReference type="Proteomes" id="UP001279410">
    <property type="component" value="Unassembled WGS sequence"/>
</dbReference>
<keyword evidence="2" id="KW-1133">Transmembrane helix</keyword>
<proteinExistence type="predicted"/>
<keyword evidence="2" id="KW-0812">Transmembrane</keyword>
<gene>
    <name evidence="3" type="ORF">AKAME5_000852100</name>
</gene>
<accession>A0AAD3MML6</accession>
<comment type="caution">
    <text evidence="3">The sequence shown here is derived from an EMBL/GenBank/DDBJ whole genome shotgun (WGS) entry which is preliminary data.</text>
</comment>
<feature type="region of interest" description="Disordered" evidence="1">
    <location>
        <begin position="40"/>
        <end position="78"/>
    </location>
</feature>
<dbReference type="EMBL" id="BRZM01000023">
    <property type="protein sequence ID" value="GLD56134.1"/>
    <property type="molecule type" value="Genomic_DNA"/>
</dbReference>
<evidence type="ECO:0000313" key="4">
    <source>
        <dbReference type="Proteomes" id="UP001279410"/>
    </source>
</evidence>
<name>A0AAD3MML6_LATJO</name>
<feature type="region of interest" description="Disordered" evidence="1">
    <location>
        <begin position="152"/>
        <end position="173"/>
    </location>
</feature>
<protein>
    <submittedName>
        <fullName evidence="3">Inactive tyrosine-protein kinase 7</fullName>
    </submittedName>
</protein>
<keyword evidence="3" id="KW-0808">Transferase</keyword>
<evidence type="ECO:0000313" key="3">
    <source>
        <dbReference type="EMBL" id="GLD56134.1"/>
    </source>
</evidence>
<keyword evidence="2" id="KW-0472">Membrane</keyword>
<feature type="transmembrane region" description="Helical" evidence="2">
    <location>
        <begin position="18"/>
        <end position="36"/>
    </location>
</feature>
<organism evidence="3 4">
    <name type="scientific">Lates japonicus</name>
    <name type="common">Japanese lates</name>
    <dbReference type="NCBI Taxonomy" id="270547"/>
    <lineage>
        <taxon>Eukaryota</taxon>
        <taxon>Metazoa</taxon>
        <taxon>Chordata</taxon>
        <taxon>Craniata</taxon>
        <taxon>Vertebrata</taxon>
        <taxon>Euteleostomi</taxon>
        <taxon>Actinopterygii</taxon>
        <taxon>Neopterygii</taxon>
        <taxon>Teleostei</taxon>
        <taxon>Neoteleostei</taxon>
        <taxon>Acanthomorphata</taxon>
        <taxon>Carangaria</taxon>
        <taxon>Carangaria incertae sedis</taxon>
        <taxon>Centropomidae</taxon>
        <taxon>Lates</taxon>
    </lineage>
</organism>
<dbReference type="GO" id="GO:0016301">
    <property type="term" value="F:kinase activity"/>
    <property type="evidence" value="ECO:0007669"/>
    <property type="project" value="UniProtKB-KW"/>
</dbReference>